<evidence type="ECO:0000256" key="5">
    <source>
        <dbReference type="ARBA" id="ARBA00023163"/>
    </source>
</evidence>
<keyword evidence="11" id="KW-1185">Reference proteome</keyword>
<evidence type="ECO:0000256" key="6">
    <source>
        <dbReference type="PROSITE-ProRule" id="PRU00169"/>
    </source>
</evidence>
<keyword evidence="5" id="KW-0804">Transcription</keyword>
<name>A0A162MDC5_9BACL</name>
<evidence type="ECO:0000313" key="11">
    <source>
        <dbReference type="Proteomes" id="UP000076967"/>
    </source>
</evidence>
<evidence type="ECO:0000256" key="1">
    <source>
        <dbReference type="ARBA" id="ARBA00022553"/>
    </source>
</evidence>
<dbReference type="InterPro" id="IPR039420">
    <property type="entry name" value="WalR-like"/>
</dbReference>
<dbReference type="PROSITE" id="PS50110">
    <property type="entry name" value="RESPONSE_REGULATORY"/>
    <property type="match status" value="1"/>
</dbReference>
<dbReference type="PANTHER" id="PTHR48111">
    <property type="entry name" value="REGULATOR OF RPOS"/>
    <property type="match status" value="1"/>
</dbReference>
<dbReference type="Gene3D" id="6.10.250.690">
    <property type="match status" value="1"/>
</dbReference>
<dbReference type="GO" id="GO:0005829">
    <property type="term" value="C:cytosol"/>
    <property type="evidence" value="ECO:0007669"/>
    <property type="project" value="TreeGrafter"/>
</dbReference>
<dbReference type="Pfam" id="PF00072">
    <property type="entry name" value="Response_reg"/>
    <property type="match status" value="1"/>
</dbReference>
<feature type="DNA-binding region" description="OmpR/PhoB-type" evidence="7">
    <location>
        <begin position="125"/>
        <end position="223"/>
    </location>
</feature>
<dbReference type="STRING" id="494026.PGLA_12575"/>
<dbReference type="GO" id="GO:0006355">
    <property type="term" value="P:regulation of DNA-templated transcription"/>
    <property type="evidence" value="ECO:0007669"/>
    <property type="project" value="InterPro"/>
</dbReference>
<dbReference type="SMART" id="SM00448">
    <property type="entry name" value="REC"/>
    <property type="match status" value="1"/>
</dbReference>
<dbReference type="InterPro" id="IPR001867">
    <property type="entry name" value="OmpR/PhoB-type_DNA-bd"/>
</dbReference>
<evidence type="ECO:0000256" key="3">
    <source>
        <dbReference type="ARBA" id="ARBA00023015"/>
    </source>
</evidence>
<evidence type="ECO:0000256" key="4">
    <source>
        <dbReference type="ARBA" id="ARBA00023125"/>
    </source>
</evidence>
<dbReference type="EMBL" id="LVJH01000021">
    <property type="protein sequence ID" value="OAB42493.1"/>
    <property type="molecule type" value="Genomic_DNA"/>
</dbReference>
<dbReference type="GO" id="GO:0032993">
    <property type="term" value="C:protein-DNA complex"/>
    <property type="evidence" value="ECO:0007669"/>
    <property type="project" value="TreeGrafter"/>
</dbReference>
<dbReference type="OrthoDB" id="9790442at2"/>
<dbReference type="CDD" id="cd17625">
    <property type="entry name" value="REC_OmpR_DrrD-like"/>
    <property type="match status" value="1"/>
</dbReference>
<proteinExistence type="predicted"/>
<sequence>MKLLIVEDDIGISHTIARVMQDEGHKVTECHNGEEGLHHALYGEFDLIILDIMLPKVDGFTIIQELKKQRVDTPILCLTAKDGLNDRVKGLTIGADDYVVKPFEIPELIVRAKVLLRRYGKVNQEEQISYGPIAIQVRNRAITVTGEELTLTEKEYELLEYLLMNKEQIVTKEQIYNRIWGLDSEAGIGIVELYVHYLRKKLSPWHADQYIQTVRGLGYILRIKINE</sequence>
<dbReference type="SUPFAM" id="SSF52172">
    <property type="entry name" value="CheY-like"/>
    <property type="match status" value="1"/>
</dbReference>
<protein>
    <submittedName>
        <fullName evidence="10">DNA-binding response regulator</fullName>
    </submittedName>
</protein>
<evidence type="ECO:0000313" key="10">
    <source>
        <dbReference type="EMBL" id="OAB42493.1"/>
    </source>
</evidence>
<evidence type="ECO:0000256" key="2">
    <source>
        <dbReference type="ARBA" id="ARBA00023012"/>
    </source>
</evidence>
<dbReference type="Proteomes" id="UP000076967">
    <property type="component" value="Unassembled WGS sequence"/>
</dbReference>
<evidence type="ECO:0000259" key="8">
    <source>
        <dbReference type="PROSITE" id="PS50110"/>
    </source>
</evidence>
<organism evidence="10 11">
    <name type="scientific">Paenibacillus glacialis</name>
    <dbReference type="NCBI Taxonomy" id="494026"/>
    <lineage>
        <taxon>Bacteria</taxon>
        <taxon>Bacillati</taxon>
        <taxon>Bacillota</taxon>
        <taxon>Bacilli</taxon>
        <taxon>Bacillales</taxon>
        <taxon>Paenibacillaceae</taxon>
        <taxon>Paenibacillus</taxon>
    </lineage>
</organism>
<dbReference type="CDD" id="cd00383">
    <property type="entry name" value="trans_reg_C"/>
    <property type="match status" value="1"/>
</dbReference>
<comment type="caution">
    <text evidence="10">The sequence shown here is derived from an EMBL/GenBank/DDBJ whole genome shotgun (WGS) entry which is preliminary data.</text>
</comment>
<gene>
    <name evidence="10" type="ORF">PGLA_12575</name>
</gene>
<dbReference type="RefSeq" id="WP_068533182.1">
    <property type="nucleotide sequence ID" value="NZ_LVJH01000021.1"/>
</dbReference>
<accession>A0A162MDC5</accession>
<dbReference type="GO" id="GO:0000976">
    <property type="term" value="F:transcription cis-regulatory region binding"/>
    <property type="evidence" value="ECO:0007669"/>
    <property type="project" value="TreeGrafter"/>
</dbReference>
<dbReference type="SUPFAM" id="SSF46894">
    <property type="entry name" value="C-terminal effector domain of the bipartite response regulators"/>
    <property type="match status" value="1"/>
</dbReference>
<dbReference type="AlphaFoldDB" id="A0A162MDC5"/>
<keyword evidence="1 6" id="KW-0597">Phosphoprotein</keyword>
<dbReference type="InterPro" id="IPR016032">
    <property type="entry name" value="Sig_transdc_resp-reg_C-effctor"/>
</dbReference>
<feature type="domain" description="Response regulatory" evidence="8">
    <location>
        <begin position="2"/>
        <end position="116"/>
    </location>
</feature>
<keyword evidence="2" id="KW-0902">Two-component regulatory system</keyword>
<feature type="domain" description="OmpR/PhoB-type" evidence="9">
    <location>
        <begin position="125"/>
        <end position="223"/>
    </location>
</feature>
<dbReference type="InterPro" id="IPR036388">
    <property type="entry name" value="WH-like_DNA-bd_sf"/>
</dbReference>
<dbReference type="Gene3D" id="3.40.50.2300">
    <property type="match status" value="1"/>
</dbReference>
<keyword evidence="3" id="KW-0805">Transcription regulation</keyword>
<dbReference type="Gene3D" id="1.10.10.10">
    <property type="entry name" value="Winged helix-like DNA-binding domain superfamily/Winged helix DNA-binding domain"/>
    <property type="match status" value="1"/>
</dbReference>
<evidence type="ECO:0000259" key="9">
    <source>
        <dbReference type="PROSITE" id="PS51755"/>
    </source>
</evidence>
<evidence type="ECO:0000256" key="7">
    <source>
        <dbReference type="PROSITE-ProRule" id="PRU01091"/>
    </source>
</evidence>
<dbReference type="FunFam" id="3.40.50.2300:FF:000002">
    <property type="entry name" value="DNA-binding response regulator PhoP"/>
    <property type="match status" value="1"/>
</dbReference>
<dbReference type="Pfam" id="PF00486">
    <property type="entry name" value="Trans_reg_C"/>
    <property type="match status" value="1"/>
</dbReference>
<reference evidence="10 11" key="1">
    <citation type="submission" date="2016-03" db="EMBL/GenBank/DDBJ databases">
        <title>Draft genome sequence of Paenibacillus glacialis DSM 22343.</title>
        <authorList>
            <person name="Shin S.-K."/>
            <person name="Yi H."/>
        </authorList>
    </citation>
    <scope>NUCLEOTIDE SEQUENCE [LARGE SCALE GENOMIC DNA]</scope>
    <source>
        <strain evidence="10 11">DSM 22343</strain>
    </source>
</reference>
<keyword evidence="4 7" id="KW-0238">DNA-binding</keyword>
<dbReference type="SMART" id="SM00862">
    <property type="entry name" value="Trans_reg_C"/>
    <property type="match status" value="1"/>
</dbReference>
<dbReference type="PROSITE" id="PS51755">
    <property type="entry name" value="OMPR_PHOB"/>
    <property type="match status" value="1"/>
</dbReference>
<dbReference type="GO" id="GO:0000156">
    <property type="term" value="F:phosphorelay response regulator activity"/>
    <property type="evidence" value="ECO:0007669"/>
    <property type="project" value="TreeGrafter"/>
</dbReference>
<dbReference type="PANTHER" id="PTHR48111:SF22">
    <property type="entry name" value="REGULATOR OF RPOS"/>
    <property type="match status" value="1"/>
</dbReference>
<dbReference type="InterPro" id="IPR001789">
    <property type="entry name" value="Sig_transdc_resp-reg_receiver"/>
</dbReference>
<dbReference type="InterPro" id="IPR011006">
    <property type="entry name" value="CheY-like_superfamily"/>
</dbReference>
<feature type="modified residue" description="4-aspartylphosphate" evidence="6">
    <location>
        <position position="51"/>
    </location>
</feature>
<dbReference type="FunFam" id="1.10.10.10:FF:000005">
    <property type="entry name" value="Two-component system response regulator"/>
    <property type="match status" value="1"/>
</dbReference>